<dbReference type="Gene3D" id="2.40.180.10">
    <property type="entry name" value="Catalase core domain"/>
    <property type="match status" value="1"/>
</dbReference>
<dbReference type="SUPFAM" id="SSF56634">
    <property type="entry name" value="Heme-dependent catalase-like"/>
    <property type="match status" value="1"/>
</dbReference>
<accession>A0A2T4GWI6</accession>
<dbReference type="Pfam" id="PF00199">
    <property type="entry name" value="Catalase"/>
    <property type="match status" value="1"/>
</dbReference>
<dbReference type="SMART" id="SM01060">
    <property type="entry name" value="Catalase"/>
    <property type="match status" value="1"/>
</dbReference>
<dbReference type="GO" id="GO:0005739">
    <property type="term" value="C:mitochondrion"/>
    <property type="evidence" value="ECO:0007669"/>
    <property type="project" value="TreeGrafter"/>
</dbReference>
<dbReference type="PRINTS" id="PR00067">
    <property type="entry name" value="CATALASE"/>
</dbReference>
<evidence type="ECO:0000256" key="3">
    <source>
        <dbReference type="ARBA" id="ARBA00022589"/>
    </source>
</evidence>
<keyword evidence="4" id="KW-0575">Peroxidase</keyword>
<evidence type="ECO:0000256" key="6">
    <source>
        <dbReference type="PIRSR" id="PIRSR038928-2"/>
    </source>
</evidence>
<evidence type="ECO:0000313" key="10">
    <source>
        <dbReference type="EMBL" id="PTD07922.1"/>
    </source>
</evidence>
<dbReference type="PROSITE" id="PS00437">
    <property type="entry name" value="CATALASE_1"/>
    <property type="match status" value="1"/>
</dbReference>
<dbReference type="AlphaFoldDB" id="A0A2T4GWI6"/>
<dbReference type="InterPro" id="IPR020835">
    <property type="entry name" value="Catalase_sf"/>
</dbReference>
<evidence type="ECO:0000256" key="5">
    <source>
        <dbReference type="PIRSR" id="PIRSR038928-1"/>
    </source>
</evidence>
<dbReference type="InterPro" id="IPR011614">
    <property type="entry name" value="Catalase_core"/>
</dbReference>
<reference evidence="10 11" key="1">
    <citation type="submission" date="2018-02" db="EMBL/GenBank/DDBJ databases">
        <title>Fusarium culmorum secondary metabolites in fungal-bacterial-plant interactions.</title>
        <authorList>
            <person name="Schmidt R."/>
        </authorList>
    </citation>
    <scope>NUCLEOTIDE SEQUENCE [LARGE SCALE GENOMIC DNA]</scope>
    <source>
        <strain evidence="10 11">PV</strain>
    </source>
</reference>
<keyword evidence="6" id="KW-0349">Heme</keyword>
<comment type="function">
    <text evidence="7">Catalyzes the degradation of hydrogen peroxide (H(2)O(2)) generated by peroxisomal oxidases to water and oxygen, thereby protecting cells from the toxic effects of hydrogen peroxide.</text>
</comment>
<comment type="pathway">
    <text evidence="1">Alkaloid biosynthesis.</text>
</comment>
<dbReference type="GO" id="GO:0042542">
    <property type="term" value="P:response to hydrogen peroxide"/>
    <property type="evidence" value="ECO:0007669"/>
    <property type="project" value="TreeGrafter"/>
</dbReference>
<name>A0A2T4GWI6_FUSCU</name>
<dbReference type="GO" id="GO:0020037">
    <property type="term" value="F:heme binding"/>
    <property type="evidence" value="ECO:0007669"/>
    <property type="project" value="InterPro"/>
</dbReference>
<dbReference type="Proteomes" id="UP000241587">
    <property type="component" value="Unassembled WGS sequence"/>
</dbReference>
<feature type="binding site" description="axial binding residue" evidence="6">
    <location>
        <position position="350"/>
    </location>
    <ligand>
        <name>heme</name>
        <dbReference type="ChEBI" id="CHEBI:30413"/>
    </ligand>
    <ligandPart>
        <name>Fe</name>
        <dbReference type="ChEBI" id="CHEBI:18248"/>
    </ligandPart>
</feature>
<protein>
    <submittedName>
        <fullName evidence="10">Peroxisomal catalase</fullName>
    </submittedName>
</protein>
<keyword evidence="6" id="KW-0479">Metal-binding</keyword>
<proteinExistence type="inferred from homology"/>
<dbReference type="CDD" id="cd08157">
    <property type="entry name" value="catalase_fungal"/>
    <property type="match status" value="1"/>
</dbReference>
<dbReference type="InterPro" id="IPR002226">
    <property type="entry name" value="Catalase_haem_BS"/>
</dbReference>
<comment type="caution">
    <text evidence="10">The sequence shown here is derived from an EMBL/GenBank/DDBJ whole genome shotgun (WGS) entry which is preliminary data.</text>
</comment>
<dbReference type="GO" id="GO:0009820">
    <property type="term" value="P:alkaloid metabolic process"/>
    <property type="evidence" value="ECO:0007669"/>
    <property type="project" value="UniProtKB-KW"/>
</dbReference>
<evidence type="ECO:0000256" key="2">
    <source>
        <dbReference type="ARBA" id="ARBA00005329"/>
    </source>
</evidence>
<keyword evidence="11" id="KW-1185">Reference proteome</keyword>
<evidence type="ECO:0000259" key="9">
    <source>
        <dbReference type="SMART" id="SM01060"/>
    </source>
</evidence>
<dbReference type="GO" id="GO:0046872">
    <property type="term" value="F:metal ion binding"/>
    <property type="evidence" value="ECO:0007669"/>
    <property type="project" value="UniProtKB-KW"/>
</dbReference>
<feature type="chain" id="PRO_5015487318" evidence="8">
    <location>
        <begin position="20"/>
        <end position="524"/>
    </location>
</feature>
<dbReference type="GO" id="GO:0005777">
    <property type="term" value="C:peroxisome"/>
    <property type="evidence" value="ECO:0007669"/>
    <property type="project" value="TreeGrafter"/>
</dbReference>
<dbReference type="InterPro" id="IPR024711">
    <property type="entry name" value="Catalase_clade1/3"/>
</dbReference>
<feature type="signal peptide" evidence="8">
    <location>
        <begin position="1"/>
        <end position="19"/>
    </location>
</feature>
<evidence type="ECO:0000313" key="11">
    <source>
        <dbReference type="Proteomes" id="UP000241587"/>
    </source>
</evidence>
<evidence type="ECO:0000256" key="8">
    <source>
        <dbReference type="SAM" id="SignalP"/>
    </source>
</evidence>
<dbReference type="GO" id="GO:0004096">
    <property type="term" value="F:catalase activity"/>
    <property type="evidence" value="ECO:0007669"/>
    <property type="project" value="InterPro"/>
</dbReference>
<dbReference type="PROSITE" id="PS51402">
    <property type="entry name" value="CATALASE_3"/>
    <property type="match status" value="1"/>
</dbReference>
<keyword evidence="8" id="KW-0732">Signal</keyword>
<evidence type="ECO:0000256" key="1">
    <source>
        <dbReference type="ARBA" id="ARBA00004913"/>
    </source>
</evidence>
<keyword evidence="4" id="KW-0376">Hydrogen peroxide</keyword>
<sequence>MWFCLIFNNALMLPSAKLGENPISTLANGQPTENPGSTQQIRYGQSNGGLVVLTHFARERIPERSVHAKAAGATGEFEVLEDLSDITDANFLSEKGKKTPMLMRISTVGGEKGSADTVRDVRGWSTKLYTEEGIQDFVFNDLPVFFIREPIKFPSMNRSHKRHPRTNVPDNAMFWDYHVNNPEGIHALMHLFGQRGIPASLRHINGFGVHTYTLNKADGSYVYVKWHYKPEGGIETMDSETAARLAGTDPDYHVKDLFNAIEKGNYPSWIVYIQVMRPEEVMAAPIDIFDCTYTWPHEKYPLRRVGRMTLKKNPDNYFQDIEQACFSPSNMVPGIGPSADPVLQARMFSYPDAHRYRVGPNYFQLPPNRPRNQVYAPYVRDGPGTMSGNYGGDPDYVFSQLRPVNVSKRVQVPTHEHFDGKVTSVATEFTDKDYEQARDLWKIICGEEKGKQQIFDNIAPTFKDLPVELQGKVLGMFILNYMAVTPANKAERIVGLVLTGDRLPCWSGCRNQENAYSSDELILN</sequence>
<feature type="domain" description="Catalase core" evidence="9">
    <location>
        <begin position="25"/>
        <end position="405"/>
    </location>
</feature>
<dbReference type="PANTHER" id="PTHR11465">
    <property type="entry name" value="CATALASE"/>
    <property type="match status" value="1"/>
</dbReference>
<dbReference type="PIRSF" id="PIRSF038928">
    <property type="entry name" value="Catalase_clade1-3"/>
    <property type="match status" value="1"/>
</dbReference>
<keyword evidence="3" id="KW-0017">Alkaloid metabolism</keyword>
<dbReference type="InterPro" id="IPR018028">
    <property type="entry name" value="Catalase"/>
</dbReference>
<feature type="active site" evidence="5">
    <location>
        <position position="67"/>
    </location>
</feature>
<dbReference type="OMA" id="PIDIFDC"/>
<dbReference type="InterPro" id="IPR024708">
    <property type="entry name" value="Catalase_AS"/>
</dbReference>
<keyword evidence="4" id="KW-0560">Oxidoreductase</keyword>
<comment type="similarity">
    <text evidence="2">Belongs to the catalase family.</text>
</comment>
<dbReference type="GO" id="GO:0042744">
    <property type="term" value="P:hydrogen peroxide catabolic process"/>
    <property type="evidence" value="ECO:0007669"/>
    <property type="project" value="UniProtKB-KW"/>
</dbReference>
<dbReference type="PANTHER" id="PTHR11465:SF26">
    <property type="entry name" value="CATALASE 2"/>
    <property type="match status" value="1"/>
</dbReference>
<feature type="active site" evidence="5">
    <location>
        <position position="140"/>
    </location>
</feature>
<dbReference type="PROSITE" id="PS00438">
    <property type="entry name" value="CATALASE_2"/>
    <property type="match status" value="1"/>
</dbReference>
<dbReference type="OrthoDB" id="6880011at2759"/>
<dbReference type="EMBL" id="PVEM01000006">
    <property type="protein sequence ID" value="PTD07922.1"/>
    <property type="molecule type" value="Genomic_DNA"/>
</dbReference>
<evidence type="ECO:0000256" key="7">
    <source>
        <dbReference type="RuleBase" id="RU004142"/>
    </source>
</evidence>
<gene>
    <name evidence="10" type="ORF">FCULG_00005278</name>
</gene>
<keyword evidence="6" id="KW-0408">Iron</keyword>
<organism evidence="10 11">
    <name type="scientific">Fusarium culmorum</name>
    <dbReference type="NCBI Taxonomy" id="5516"/>
    <lineage>
        <taxon>Eukaryota</taxon>
        <taxon>Fungi</taxon>
        <taxon>Dikarya</taxon>
        <taxon>Ascomycota</taxon>
        <taxon>Pezizomycotina</taxon>
        <taxon>Sordariomycetes</taxon>
        <taxon>Hypocreomycetidae</taxon>
        <taxon>Hypocreales</taxon>
        <taxon>Nectriaceae</taxon>
        <taxon>Fusarium</taxon>
    </lineage>
</organism>
<evidence type="ECO:0000256" key="4">
    <source>
        <dbReference type="ARBA" id="ARBA00023324"/>
    </source>
</evidence>
<comment type="cofactor">
    <cofactor evidence="6">
        <name>heme</name>
        <dbReference type="ChEBI" id="CHEBI:30413"/>
    </cofactor>
</comment>